<evidence type="ECO:0000256" key="1">
    <source>
        <dbReference type="ARBA" id="ARBA00009500"/>
    </source>
</evidence>
<dbReference type="InterPro" id="IPR023796">
    <property type="entry name" value="Serpin_dom"/>
</dbReference>
<dbReference type="InterPro" id="IPR036186">
    <property type="entry name" value="Serpin_sf"/>
</dbReference>
<sequence>MMSASTDFALALLRAASGPKENFVISPFSLGAALAIVHDGAKEDTQKELTTLLGKTLSLAEVSSLYSSLTAAVSEKNEGVATNVANRFFLDKRFKLKKAYASHVEKMFKAGAESINFMDGERSSNHVNAFVEKNTGGMITELVDAGCFANAVALLINAVFFKGEWETQFDQDATLEKTFHGIAGRRDEKFMIANKLNTRYSLNDDLTVVSLAYKDPSYSLVVLMPSGDFGEWRANLTAETLQGAIENLQTGKINLELPKFKIESSTDGKAALEQCGVMLIFDVDNANLSGISDDDIYVAKIIHKAVIEVSEEGTKAAAATAVIQQAVPLRSHKESQIHEISTFHRSESQLSIYDCSVFLAYMY</sequence>
<dbReference type="OrthoDB" id="9518664at2759"/>
<dbReference type="InterPro" id="IPR042178">
    <property type="entry name" value="Serpin_sf_1"/>
</dbReference>
<dbReference type="EnsemblMetazoa" id="PPA19052.1">
    <property type="protein sequence ID" value="PPA19052.1"/>
    <property type="gene ID" value="WBGene00108606"/>
</dbReference>
<proteinExistence type="inferred from homology"/>
<reference evidence="3" key="2">
    <citation type="submission" date="2022-06" db="UniProtKB">
        <authorList>
            <consortium name="EnsemblMetazoa"/>
        </authorList>
    </citation>
    <scope>IDENTIFICATION</scope>
    <source>
        <strain evidence="3">PS312</strain>
    </source>
</reference>
<comment type="similarity">
    <text evidence="1 2">Belongs to the serpin family.</text>
</comment>
<dbReference type="PANTHER" id="PTHR11461:SF211">
    <property type="entry name" value="GH10112P-RELATED"/>
    <property type="match status" value="1"/>
</dbReference>
<dbReference type="GO" id="GO:0005615">
    <property type="term" value="C:extracellular space"/>
    <property type="evidence" value="ECO:0000318"/>
    <property type="project" value="GO_Central"/>
</dbReference>
<dbReference type="PANTHER" id="PTHR11461">
    <property type="entry name" value="SERINE PROTEASE INHIBITOR, SERPIN"/>
    <property type="match status" value="1"/>
</dbReference>
<dbReference type="SUPFAM" id="SSF56574">
    <property type="entry name" value="Serpins"/>
    <property type="match status" value="1"/>
</dbReference>
<dbReference type="InterPro" id="IPR042185">
    <property type="entry name" value="Serpin_sf_2"/>
</dbReference>
<dbReference type="SMART" id="SM00093">
    <property type="entry name" value="SERPIN"/>
    <property type="match status" value="1"/>
</dbReference>
<evidence type="ECO:0000313" key="4">
    <source>
        <dbReference type="Proteomes" id="UP000005239"/>
    </source>
</evidence>
<protein>
    <submittedName>
        <fullName evidence="3">SERPIN domain-containing protein</fullName>
    </submittedName>
</protein>
<dbReference type="Pfam" id="PF00079">
    <property type="entry name" value="Serpin"/>
    <property type="match status" value="1"/>
</dbReference>
<accession>A0A2A6CSY0</accession>
<dbReference type="Gene3D" id="3.30.497.10">
    <property type="entry name" value="Antithrombin, subunit I, domain 2"/>
    <property type="match status" value="1"/>
</dbReference>
<dbReference type="CDD" id="cd00172">
    <property type="entry name" value="serpin"/>
    <property type="match status" value="1"/>
</dbReference>
<dbReference type="InterPro" id="IPR000215">
    <property type="entry name" value="Serpin_fam"/>
</dbReference>
<keyword evidence="4" id="KW-1185">Reference proteome</keyword>
<evidence type="ECO:0000313" key="3">
    <source>
        <dbReference type="EnsemblMetazoa" id="PPA19052.1"/>
    </source>
</evidence>
<name>A0A2A6CSY0_PRIPA</name>
<dbReference type="GO" id="GO:0004867">
    <property type="term" value="F:serine-type endopeptidase inhibitor activity"/>
    <property type="evidence" value="ECO:0007669"/>
    <property type="project" value="InterPro"/>
</dbReference>
<evidence type="ECO:0000256" key="2">
    <source>
        <dbReference type="RuleBase" id="RU000411"/>
    </source>
</evidence>
<dbReference type="AlphaFoldDB" id="A0A2A6CSY0"/>
<reference evidence="4" key="1">
    <citation type="journal article" date="2008" name="Nat. Genet.">
        <title>The Pristionchus pacificus genome provides a unique perspective on nematode lifestyle and parasitism.</title>
        <authorList>
            <person name="Dieterich C."/>
            <person name="Clifton S.W."/>
            <person name="Schuster L.N."/>
            <person name="Chinwalla A."/>
            <person name="Delehaunty K."/>
            <person name="Dinkelacker I."/>
            <person name="Fulton L."/>
            <person name="Fulton R."/>
            <person name="Godfrey J."/>
            <person name="Minx P."/>
            <person name="Mitreva M."/>
            <person name="Roeseler W."/>
            <person name="Tian H."/>
            <person name="Witte H."/>
            <person name="Yang S.P."/>
            <person name="Wilson R.K."/>
            <person name="Sommer R.J."/>
        </authorList>
    </citation>
    <scope>NUCLEOTIDE SEQUENCE [LARGE SCALE GENOMIC DNA]</scope>
    <source>
        <strain evidence="4">PS312</strain>
    </source>
</reference>
<organism evidence="3 4">
    <name type="scientific">Pristionchus pacificus</name>
    <name type="common">Parasitic nematode worm</name>
    <dbReference type="NCBI Taxonomy" id="54126"/>
    <lineage>
        <taxon>Eukaryota</taxon>
        <taxon>Metazoa</taxon>
        <taxon>Ecdysozoa</taxon>
        <taxon>Nematoda</taxon>
        <taxon>Chromadorea</taxon>
        <taxon>Rhabditida</taxon>
        <taxon>Rhabditina</taxon>
        <taxon>Diplogasteromorpha</taxon>
        <taxon>Diplogasteroidea</taxon>
        <taxon>Neodiplogasteridae</taxon>
        <taxon>Pristionchus</taxon>
    </lineage>
</organism>
<gene>
    <name evidence="3" type="primary">WBGene00108606</name>
</gene>
<dbReference type="Gene3D" id="2.30.39.10">
    <property type="entry name" value="Alpha-1-antitrypsin, domain 1"/>
    <property type="match status" value="1"/>
</dbReference>
<accession>A0A8R1UG41</accession>
<dbReference type="Proteomes" id="UP000005239">
    <property type="component" value="Unassembled WGS sequence"/>
</dbReference>